<evidence type="ECO:0000256" key="1">
    <source>
        <dbReference type="PROSITE-ProRule" id="PRU00339"/>
    </source>
</evidence>
<sequence length="379" mass="42068">MSSFIPGLTCVAPLYAFHVPCAVPTRLQLRGTHKDLGRTGHVLTKRRVKSFVARADVPLPLASVASSTPLNAFNRISVGIAGVALAIALSNASTFSPHHHGDAHFVVASAFAETETATNFSVSSLSVEERKALREESRRHTRAAGKVAQNFALARRQALAGDIPEALSTYDAITKSDPDFAPAYSNRGNIFAAQKKFDQAITEYDRSLELAPLDNDSWVVFVNRGVTKLARGDDPYIALADMNIANELRAGNDIILSNRAGVWEVMGKWDNAIRDYQAALQSNDVQPFWERYGLVLFQRNKSYEALSILKRVATRFDVSDVHAAMAVIYFDRGDIAEAETQWSLVDRPRLFESKKFLVSERKWPPRAVEAMENFRKVKE</sequence>
<dbReference type="Proteomes" id="UP000012073">
    <property type="component" value="Unassembled WGS sequence"/>
</dbReference>
<feature type="repeat" description="TPR" evidence="1">
    <location>
        <begin position="181"/>
        <end position="214"/>
    </location>
</feature>
<evidence type="ECO:0000313" key="3">
    <source>
        <dbReference type="Proteomes" id="UP000012073"/>
    </source>
</evidence>
<accession>R7QMM9</accession>
<dbReference type="RefSeq" id="XP_005710066.1">
    <property type="nucleotide sequence ID" value="XM_005710009.1"/>
</dbReference>
<dbReference type="EMBL" id="HG002071">
    <property type="protein sequence ID" value="CDF39772.1"/>
    <property type="molecule type" value="Genomic_DNA"/>
</dbReference>
<dbReference type="GO" id="GO:0042802">
    <property type="term" value="F:identical protein binding"/>
    <property type="evidence" value="ECO:0007669"/>
    <property type="project" value="InterPro"/>
</dbReference>
<dbReference type="PROSITE" id="PS50005">
    <property type="entry name" value="TPR"/>
    <property type="match status" value="1"/>
</dbReference>
<dbReference type="OrthoDB" id="421121at2759"/>
<dbReference type="PANTHER" id="PTHR44523:SF1">
    <property type="entry name" value="TETRATRICOPEPTIDE REPEAT PROTEIN 13"/>
    <property type="match status" value="1"/>
</dbReference>
<dbReference type="STRING" id="2769.R7QMM9"/>
<dbReference type="InterPro" id="IPR011717">
    <property type="entry name" value="TPR-4"/>
</dbReference>
<evidence type="ECO:0000313" key="2">
    <source>
        <dbReference type="EMBL" id="CDF39772.1"/>
    </source>
</evidence>
<organism evidence="2 3">
    <name type="scientific">Chondrus crispus</name>
    <name type="common">Carrageen Irish moss</name>
    <name type="synonym">Polymorpha crispa</name>
    <dbReference type="NCBI Taxonomy" id="2769"/>
    <lineage>
        <taxon>Eukaryota</taxon>
        <taxon>Rhodophyta</taxon>
        <taxon>Florideophyceae</taxon>
        <taxon>Rhodymeniophycidae</taxon>
        <taxon>Gigartinales</taxon>
        <taxon>Gigartinaceae</taxon>
        <taxon>Chondrus</taxon>
    </lineage>
</organism>
<dbReference type="PANTHER" id="PTHR44523">
    <property type="entry name" value="TETRATRICOPEPTIDE REPEAT PROTEIN 13"/>
    <property type="match status" value="1"/>
</dbReference>
<dbReference type="InterPro" id="IPR019734">
    <property type="entry name" value="TPR_rpt"/>
</dbReference>
<dbReference type="OMA" id="NEVNPFW"/>
<proteinExistence type="predicted"/>
<dbReference type="PhylomeDB" id="R7QMM9"/>
<dbReference type="KEGG" id="ccp:CHC_T00008297001"/>
<protein>
    <submittedName>
        <fullName evidence="2">TPR repeat-containing protein</fullName>
    </submittedName>
</protein>
<dbReference type="Pfam" id="PF07721">
    <property type="entry name" value="TPR_4"/>
    <property type="match status" value="1"/>
</dbReference>
<keyword evidence="3" id="KW-1185">Reference proteome</keyword>
<keyword evidence="1" id="KW-0802">TPR repeat</keyword>
<name>R7QMM9_CHOCR</name>
<dbReference type="AlphaFoldDB" id="R7QMM9"/>
<reference evidence="3" key="1">
    <citation type="journal article" date="2013" name="Proc. Natl. Acad. Sci. U.S.A.">
        <title>Genome structure and metabolic features in the red seaweed Chondrus crispus shed light on evolution of the Archaeplastida.</title>
        <authorList>
            <person name="Collen J."/>
            <person name="Porcel B."/>
            <person name="Carre W."/>
            <person name="Ball S.G."/>
            <person name="Chaparro C."/>
            <person name="Tonon T."/>
            <person name="Barbeyron T."/>
            <person name="Michel G."/>
            <person name="Noel B."/>
            <person name="Valentin K."/>
            <person name="Elias M."/>
            <person name="Artiguenave F."/>
            <person name="Arun A."/>
            <person name="Aury J.M."/>
            <person name="Barbosa-Neto J.F."/>
            <person name="Bothwell J.H."/>
            <person name="Bouget F.Y."/>
            <person name="Brillet L."/>
            <person name="Cabello-Hurtado F."/>
            <person name="Capella-Gutierrez S."/>
            <person name="Charrier B."/>
            <person name="Cladiere L."/>
            <person name="Cock J.M."/>
            <person name="Coelho S.M."/>
            <person name="Colleoni C."/>
            <person name="Czjzek M."/>
            <person name="Da Silva C."/>
            <person name="Delage L."/>
            <person name="Denoeud F."/>
            <person name="Deschamps P."/>
            <person name="Dittami S.M."/>
            <person name="Gabaldon T."/>
            <person name="Gachon C.M."/>
            <person name="Groisillier A."/>
            <person name="Herve C."/>
            <person name="Jabbari K."/>
            <person name="Katinka M."/>
            <person name="Kloareg B."/>
            <person name="Kowalczyk N."/>
            <person name="Labadie K."/>
            <person name="Leblanc C."/>
            <person name="Lopez P.J."/>
            <person name="McLachlan D.H."/>
            <person name="Meslet-Cladiere L."/>
            <person name="Moustafa A."/>
            <person name="Nehr Z."/>
            <person name="Nyvall Collen P."/>
            <person name="Panaud O."/>
            <person name="Partensky F."/>
            <person name="Poulain J."/>
            <person name="Rensing S.A."/>
            <person name="Rousvoal S."/>
            <person name="Samson G."/>
            <person name="Symeonidi A."/>
            <person name="Weissenbach J."/>
            <person name="Zambounis A."/>
            <person name="Wincker P."/>
            <person name="Boyen C."/>
        </authorList>
    </citation>
    <scope>NUCLEOTIDE SEQUENCE [LARGE SCALE GENOMIC DNA]</scope>
    <source>
        <strain evidence="3">cv. Stackhouse</strain>
    </source>
</reference>
<dbReference type="SUPFAM" id="SSF48452">
    <property type="entry name" value="TPR-like"/>
    <property type="match status" value="1"/>
</dbReference>
<dbReference type="Pfam" id="PF13432">
    <property type="entry name" value="TPR_16"/>
    <property type="match status" value="2"/>
</dbReference>
<dbReference type="InterPro" id="IPR011990">
    <property type="entry name" value="TPR-like_helical_dom_sf"/>
</dbReference>
<dbReference type="PROSITE" id="PS50293">
    <property type="entry name" value="TPR_REGION"/>
    <property type="match status" value="1"/>
</dbReference>
<dbReference type="SMART" id="SM00028">
    <property type="entry name" value="TPR"/>
    <property type="match status" value="2"/>
</dbReference>
<dbReference type="Gramene" id="CDF39772">
    <property type="protein sequence ID" value="CDF39772"/>
    <property type="gene ID" value="CHC_T00008297001"/>
</dbReference>
<dbReference type="GeneID" id="17317784"/>
<dbReference type="Gene3D" id="1.25.40.10">
    <property type="entry name" value="Tetratricopeptide repeat domain"/>
    <property type="match status" value="1"/>
</dbReference>
<gene>
    <name evidence="2" type="ORF">CHC_T00008297001</name>
</gene>